<evidence type="ECO:0000256" key="3">
    <source>
        <dbReference type="PROSITE-ProRule" id="PRU00339"/>
    </source>
</evidence>
<proteinExistence type="predicted"/>
<organism evidence="6 7">
    <name type="scientific">Desulfovibrio ferrophilus</name>
    <dbReference type="NCBI Taxonomy" id="241368"/>
    <lineage>
        <taxon>Bacteria</taxon>
        <taxon>Pseudomonadati</taxon>
        <taxon>Thermodesulfobacteriota</taxon>
        <taxon>Desulfovibrionia</taxon>
        <taxon>Desulfovibrionales</taxon>
        <taxon>Desulfovibrionaceae</taxon>
        <taxon>Desulfovibrio</taxon>
    </lineage>
</organism>
<accession>A0A2Z6AZN8</accession>
<feature type="repeat" description="TPR" evidence="3">
    <location>
        <begin position="257"/>
        <end position="290"/>
    </location>
</feature>
<dbReference type="Pfam" id="PF00515">
    <property type="entry name" value="TPR_1"/>
    <property type="match status" value="2"/>
</dbReference>
<dbReference type="InterPro" id="IPR011990">
    <property type="entry name" value="TPR-like_helical_dom_sf"/>
</dbReference>
<evidence type="ECO:0000256" key="5">
    <source>
        <dbReference type="SAM" id="SignalP"/>
    </source>
</evidence>
<reference evidence="6 7" key="1">
    <citation type="journal article" date="2018" name="Sci. Adv.">
        <title>Multi-heme cytochromes provide a pathway for survival in energy-limited environments.</title>
        <authorList>
            <person name="Deng X."/>
            <person name="Dohmae N."/>
            <person name="Nealson K.H."/>
            <person name="Hashimoto K."/>
            <person name="Okamoto A."/>
        </authorList>
    </citation>
    <scope>NUCLEOTIDE SEQUENCE [LARGE SCALE GENOMIC DNA]</scope>
    <source>
        <strain evidence="6 7">IS5</strain>
    </source>
</reference>
<dbReference type="PROSITE" id="PS50293">
    <property type="entry name" value="TPR_REGION"/>
    <property type="match status" value="2"/>
</dbReference>
<keyword evidence="5" id="KW-0732">Signal</keyword>
<keyword evidence="1" id="KW-0677">Repeat</keyword>
<evidence type="ECO:0000256" key="2">
    <source>
        <dbReference type="ARBA" id="ARBA00022803"/>
    </source>
</evidence>
<dbReference type="EMBL" id="AP017378">
    <property type="protein sequence ID" value="BBD08737.1"/>
    <property type="molecule type" value="Genomic_DNA"/>
</dbReference>
<dbReference type="Gene3D" id="3.30.1660.40">
    <property type="entry name" value="FlgT, N-terminal domain"/>
    <property type="match status" value="1"/>
</dbReference>
<sequence length="363" mass="41622">MRMRVFQTLIFLIMLAAFAFPAQAETKIITKTIRQSFEGMQSPEDARITAVTRAKRMALEEAGTYLESLTVVQNGSLAQDQIMALAAGVLKTEIIQEKRYVTDDTFGIEVTARINVDTSILDRRVREFLDNAGALQKFEESEKKQQELLARIEELETKNRELTKLSTEQREELKEEFKHVSQGLTAEEWTHKAFALWDNGRYTDPQKALEYLNQAIELDPQYGIAYNDRGNVHNNFSQYKRAIADYGRAIDLTPGFGEAYYNRGVTYATLQRHSRAITDFSQAIKLNPNYTKAYYNRGVVYATLGQYQRAIWDYDRAIELNPNYAFAYGNRAFMHKALGNILQAKSDANRARLINFNIPVPTF</sequence>
<dbReference type="KEGG" id="dfl:DFE_2011"/>
<dbReference type="PROSITE" id="PS50005">
    <property type="entry name" value="TPR"/>
    <property type="match status" value="3"/>
</dbReference>
<dbReference type="SMART" id="SM00028">
    <property type="entry name" value="TPR"/>
    <property type="match status" value="5"/>
</dbReference>
<keyword evidence="4" id="KW-0175">Coiled coil</keyword>
<name>A0A2Z6AZN8_9BACT</name>
<dbReference type="InterPro" id="IPR038180">
    <property type="entry name" value="FlgT_N_sf"/>
</dbReference>
<dbReference type="AlphaFoldDB" id="A0A2Z6AZN8"/>
<dbReference type="PANTHER" id="PTHR44858">
    <property type="entry name" value="TETRATRICOPEPTIDE REPEAT PROTEIN 6"/>
    <property type="match status" value="1"/>
</dbReference>
<dbReference type="Pfam" id="PF13432">
    <property type="entry name" value="TPR_16"/>
    <property type="match status" value="1"/>
</dbReference>
<dbReference type="Proteomes" id="UP000269883">
    <property type="component" value="Chromosome"/>
</dbReference>
<dbReference type="SUPFAM" id="SSF48452">
    <property type="entry name" value="TPR-like"/>
    <property type="match status" value="1"/>
</dbReference>
<evidence type="ECO:0000313" key="7">
    <source>
        <dbReference type="Proteomes" id="UP000269883"/>
    </source>
</evidence>
<dbReference type="InterPro" id="IPR019734">
    <property type="entry name" value="TPR_rpt"/>
</dbReference>
<dbReference type="GO" id="GO:0046813">
    <property type="term" value="P:receptor-mediated virion attachment to host cell"/>
    <property type="evidence" value="ECO:0007669"/>
    <property type="project" value="TreeGrafter"/>
</dbReference>
<protein>
    <submittedName>
        <fullName evidence="6">Tetratricopeptide repeat protein</fullName>
    </submittedName>
</protein>
<feature type="repeat" description="TPR" evidence="3">
    <location>
        <begin position="291"/>
        <end position="324"/>
    </location>
</feature>
<evidence type="ECO:0000256" key="1">
    <source>
        <dbReference type="ARBA" id="ARBA00022737"/>
    </source>
</evidence>
<keyword evidence="7" id="KW-1185">Reference proteome</keyword>
<feature type="repeat" description="TPR" evidence="3">
    <location>
        <begin position="223"/>
        <end position="256"/>
    </location>
</feature>
<evidence type="ECO:0000313" key="6">
    <source>
        <dbReference type="EMBL" id="BBD08737.1"/>
    </source>
</evidence>
<feature type="chain" id="PRO_5016336068" evidence="5">
    <location>
        <begin position="25"/>
        <end position="363"/>
    </location>
</feature>
<dbReference type="RefSeq" id="WP_126379091.1">
    <property type="nucleotide sequence ID" value="NZ_AP017378.1"/>
</dbReference>
<dbReference type="Gene3D" id="1.25.40.10">
    <property type="entry name" value="Tetratricopeptide repeat domain"/>
    <property type="match status" value="2"/>
</dbReference>
<feature type="coiled-coil region" evidence="4">
    <location>
        <begin position="135"/>
        <end position="175"/>
    </location>
</feature>
<dbReference type="GO" id="GO:0009279">
    <property type="term" value="C:cell outer membrane"/>
    <property type="evidence" value="ECO:0007669"/>
    <property type="project" value="TreeGrafter"/>
</dbReference>
<dbReference type="InterPro" id="IPR050498">
    <property type="entry name" value="Ycf3"/>
</dbReference>
<dbReference type="OrthoDB" id="5454001at2"/>
<dbReference type="PANTHER" id="PTHR44858:SF1">
    <property type="entry name" value="UDP-N-ACETYLGLUCOSAMINE--PEPTIDE N-ACETYLGLUCOSAMINYLTRANSFERASE SPINDLY-RELATED"/>
    <property type="match status" value="1"/>
</dbReference>
<evidence type="ECO:0000256" key="4">
    <source>
        <dbReference type="SAM" id="Coils"/>
    </source>
</evidence>
<gene>
    <name evidence="6" type="ORF">DFE_2011</name>
</gene>
<feature type="signal peptide" evidence="5">
    <location>
        <begin position="1"/>
        <end position="24"/>
    </location>
</feature>
<keyword evidence="2 3" id="KW-0802">TPR repeat</keyword>